<keyword evidence="6 7" id="KW-0472">Membrane</keyword>
<dbReference type="GO" id="GO:0005886">
    <property type="term" value="C:plasma membrane"/>
    <property type="evidence" value="ECO:0007669"/>
    <property type="project" value="UniProtKB-SubCell"/>
</dbReference>
<feature type="transmembrane region" description="Helical" evidence="7">
    <location>
        <begin position="312"/>
        <end position="333"/>
    </location>
</feature>
<dbReference type="EMBL" id="SDPD01000001">
    <property type="protein sequence ID" value="TPH23496.1"/>
    <property type="molecule type" value="Genomic_DNA"/>
</dbReference>
<organism evidence="9 10">
    <name type="scientific">Haemophilus haemolyticus</name>
    <dbReference type="NCBI Taxonomy" id="726"/>
    <lineage>
        <taxon>Bacteria</taxon>
        <taxon>Pseudomonadati</taxon>
        <taxon>Pseudomonadota</taxon>
        <taxon>Gammaproteobacteria</taxon>
        <taxon>Pasteurellales</taxon>
        <taxon>Pasteurellaceae</taxon>
        <taxon>Haemophilus</taxon>
    </lineage>
</organism>
<feature type="transmembrane region" description="Helical" evidence="7">
    <location>
        <begin position="215"/>
        <end position="235"/>
    </location>
</feature>
<evidence type="ECO:0000256" key="2">
    <source>
        <dbReference type="ARBA" id="ARBA00007400"/>
    </source>
</evidence>
<feature type="transmembrane region" description="Helical" evidence="7">
    <location>
        <begin position="82"/>
        <end position="103"/>
    </location>
</feature>
<dbReference type="GO" id="GO:0009246">
    <property type="term" value="P:enterobacterial common antigen biosynthetic process"/>
    <property type="evidence" value="ECO:0007669"/>
    <property type="project" value="TreeGrafter"/>
</dbReference>
<accession>A0A502LI41</accession>
<evidence type="ECO:0000256" key="6">
    <source>
        <dbReference type="ARBA" id="ARBA00023136"/>
    </source>
</evidence>
<reference evidence="9 10" key="1">
    <citation type="submission" date="2019-01" db="EMBL/GenBank/DDBJ databases">
        <title>Comparative genomic analysis identifies haemin-independent Haemophilus haemolyticus: a formal re-classification of Haemophilus intermedius.</title>
        <authorList>
            <person name="Harris T.M."/>
            <person name="Price E.P."/>
            <person name="Sarovich D.S."/>
            <person name="Norskov-Lauritsen N."/>
            <person name="Beissbarth J."/>
            <person name="Chang A.B."/>
            <person name="Smith-Vaughan H.C."/>
        </authorList>
    </citation>
    <scope>NUCLEOTIDE SEQUENCE [LARGE SCALE GENOMIC DNA]</scope>
    <source>
        <strain evidence="9 10">60982 B Hi-1</strain>
    </source>
</reference>
<evidence type="ECO:0000313" key="10">
    <source>
        <dbReference type="Proteomes" id="UP000316282"/>
    </source>
</evidence>
<feature type="transmembrane region" description="Helical" evidence="7">
    <location>
        <begin position="247"/>
        <end position="267"/>
    </location>
</feature>
<comment type="subcellular location">
    <subcellularLocation>
        <location evidence="1">Cell membrane</location>
        <topology evidence="1">Multi-pass membrane protein</topology>
    </subcellularLocation>
</comment>
<feature type="transmembrane region" description="Helical" evidence="7">
    <location>
        <begin position="9"/>
        <end position="30"/>
    </location>
</feature>
<sequence length="344" mass="40785">MYNRKQRILYLDVLNIFACFAVLMLHHNGIVHNYNVNSLAWKQALMFEVLFYWAVPIFFMLTGATLVSYREQYSTKVFFTKRFLRTVIPFLIWSIILLIYSWWDGSFPYKNITEVFNAIITTKIPNGNIYWFFIPLFSLYCFIPVLSLLKDYTYILWYMGLFIFITHSCLPILFNLLGFKYNFAITFPTNGYVLFLLLGFLFSKINLTRKQRISIYVLGIISVLIRYVGTYHYSLQVGKVDKWLFNYMHFHSVLLALAVFVFIKQVIENTVFTDRFSKVLYVMSSCSLGIYLIHHLIMSIELVKLGISADNFYWRFFGAFLTYLICFIIVFLVKKIPYIRSVFP</sequence>
<proteinExistence type="inferred from homology"/>
<feature type="transmembrane region" description="Helical" evidence="7">
    <location>
        <begin position="50"/>
        <end position="70"/>
    </location>
</feature>
<dbReference type="Pfam" id="PF01757">
    <property type="entry name" value="Acyl_transf_3"/>
    <property type="match status" value="1"/>
</dbReference>
<keyword evidence="3" id="KW-1003">Cell membrane</keyword>
<evidence type="ECO:0000256" key="1">
    <source>
        <dbReference type="ARBA" id="ARBA00004651"/>
    </source>
</evidence>
<evidence type="ECO:0000256" key="7">
    <source>
        <dbReference type="SAM" id="Phobius"/>
    </source>
</evidence>
<evidence type="ECO:0000259" key="8">
    <source>
        <dbReference type="Pfam" id="PF01757"/>
    </source>
</evidence>
<evidence type="ECO:0000256" key="4">
    <source>
        <dbReference type="ARBA" id="ARBA00022692"/>
    </source>
</evidence>
<feature type="transmembrane region" description="Helical" evidence="7">
    <location>
        <begin position="156"/>
        <end position="177"/>
    </location>
</feature>
<dbReference type="Proteomes" id="UP000316282">
    <property type="component" value="Unassembled WGS sequence"/>
</dbReference>
<dbReference type="PANTHER" id="PTHR40074:SF2">
    <property type="entry name" value="O-ACETYLTRANSFERASE WECH"/>
    <property type="match status" value="1"/>
</dbReference>
<dbReference type="RefSeq" id="WP_140526392.1">
    <property type="nucleotide sequence ID" value="NZ_SDPD01000001.1"/>
</dbReference>
<dbReference type="GO" id="GO:0016413">
    <property type="term" value="F:O-acetyltransferase activity"/>
    <property type="evidence" value="ECO:0007669"/>
    <property type="project" value="TreeGrafter"/>
</dbReference>
<comment type="caution">
    <text evidence="9">The sequence shown here is derived from an EMBL/GenBank/DDBJ whole genome shotgun (WGS) entry which is preliminary data.</text>
</comment>
<feature type="transmembrane region" description="Helical" evidence="7">
    <location>
        <begin position="279"/>
        <end position="300"/>
    </location>
</feature>
<keyword evidence="9" id="KW-0012">Acyltransferase</keyword>
<keyword evidence="4 7" id="KW-0812">Transmembrane</keyword>
<protein>
    <submittedName>
        <fullName evidence="9">Acyltransferase</fullName>
    </submittedName>
</protein>
<gene>
    <name evidence="9" type="ORF">EUX52_00365</name>
</gene>
<feature type="transmembrane region" description="Helical" evidence="7">
    <location>
        <begin position="129"/>
        <end position="149"/>
    </location>
</feature>
<keyword evidence="5 7" id="KW-1133">Transmembrane helix</keyword>
<keyword evidence="9" id="KW-0808">Transferase</keyword>
<evidence type="ECO:0000256" key="3">
    <source>
        <dbReference type="ARBA" id="ARBA00022475"/>
    </source>
</evidence>
<name>A0A502LI41_HAEHA</name>
<feature type="domain" description="Acyltransferase 3" evidence="8">
    <location>
        <begin position="9"/>
        <end position="330"/>
    </location>
</feature>
<evidence type="ECO:0000256" key="5">
    <source>
        <dbReference type="ARBA" id="ARBA00022989"/>
    </source>
</evidence>
<comment type="similarity">
    <text evidence="2">Belongs to the acyltransferase 3 family.</text>
</comment>
<evidence type="ECO:0000313" key="9">
    <source>
        <dbReference type="EMBL" id="TPH23496.1"/>
    </source>
</evidence>
<dbReference type="InterPro" id="IPR002656">
    <property type="entry name" value="Acyl_transf_3_dom"/>
</dbReference>
<dbReference type="PANTHER" id="PTHR40074">
    <property type="entry name" value="O-ACETYLTRANSFERASE WECH"/>
    <property type="match status" value="1"/>
</dbReference>
<dbReference type="AlphaFoldDB" id="A0A502LI41"/>
<feature type="transmembrane region" description="Helical" evidence="7">
    <location>
        <begin position="183"/>
        <end position="203"/>
    </location>
</feature>